<dbReference type="Gene3D" id="3.30.470.20">
    <property type="entry name" value="ATP-grasp fold, B domain"/>
    <property type="match status" value="1"/>
</dbReference>
<dbReference type="SUPFAM" id="SSF56059">
    <property type="entry name" value="Glutathione synthetase ATP-binding domain-like"/>
    <property type="match status" value="1"/>
</dbReference>
<dbReference type="RefSeq" id="WP_190125103.1">
    <property type="nucleotide sequence ID" value="NZ_BMWG01000016.1"/>
</dbReference>
<dbReference type="InterPro" id="IPR013815">
    <property type="entry name" value="ATP_grasp_subdomain_1"/>
</dbReference>
<dbReference type="AlphaFoldDB" id="A0A918QID9"/>
<organism evidence="3 4">
    <name type="scientific">Streptomyces inusitatus</name>
    <dbReference type="NCBI Taxonomy" id="68221"/>
    <lineage>
        <taxon>Bacteria</taxon>
        <taxon>Bacillati</taxon>
        <taxon>Actinomycetota</taxon>
        <taxon>Actinomycetes</taxon>
        <taxon>Kitasatosporales</taxon>
        <taxon>Streptomycetaceae</taxon>
        <taxon>Streptomyces</taxon>
    </lineage>
</organism>
<evidence type="ECO:0000313" key="3">
    <source>
        <dbReference type="EMBL" id="GGZ46589.1"/>
    </source>
</evidence>
<reference evidence="3" key="1">
    <citation type="journal article" date="2014" name="Int. J. Syst. Evol. Microbiol.">
        <title>Complete genome sequence of Corynebacterium casei LMG S-19264T (=DSM 44701T), isolated from a smear-ripened cheese.</title>
        <authorList>
            <consortium name="US DOE Joint Genome Institute (JGI-PGF)"/>
            <person name="Walter F."/>
            <person name="Albersmeier A."/>
            <person name="Kalinowski J."/>
            <person name="Ruckert C."/>
        </authorList>
    </citation>
    <scope>NUCLEOTIDE SEQUENCE</scope>
    <source>
        <strain evidence="3">JCM 4988</strain>
    </source>
</reference>
<dbReference type="InterPro" id="IPR011761">
    <property type="entry name" value="ATP-grasp"/>
</dbReference>
<dbReference type="Gene3D" id="3.30.1490.20">
    <property type="entry name" value="ATP-grasp fold, A domain"/>
    <property type="match status" value="1"/>
</dbReference>
<name>A0A918QID9_9ACTN</name>
<dbReference type="EMBL" id="BMWG01000016">
    <property type="protein sequence ID" value="GGZ46589.1"/>
    <property type="molecule type" value="Genomic_DNA"/>
</dbReference>
<evidence type="ECO:0000313" key="4">
    <source>
        <dbReference type="Proteomes" id="UP000630936"/>
    </source>
</evidence>
<gene>
    <name evidence="3" type="ORF">GCM10010387_46300</name>
</gene>
<proteinExistence type="predicted"/>
<dbReference type="InterPro" id="IPR040754">
    <property type="entry name" value="PreAtp-grasp"/>
</dbReference>
<comment type="caution">
    <text evidence="3">The sequence shown here is derived from an EMBL/GenBank/DDBJ whole genome shotgun (WGS) entry which is preliminary data.</text>
</comment>
<dbReference type="Pfam" id="PF18604">
    <property type="entry name" value="PreAtp-grasp"/>
    <property type="match status" value="1"/>
</dbReference>
<dbReference type="GO" id="GO:0046872">
    <property type="term" value="F:metal ion binding"/>
    <property type="evidence" value="ECO:0007669"/>
    <property type="project" value="InterPro"/>
</dbReference>
<dbReference type="Proteomes" id="UP000630936">
    <property type="component" value="Unassembled WGS sequence"/>
</dbReference>
<evidence type="ECO:0000259" key="2">
    <source>
        <dbReference type="PROSITE" id="PS50975"/>
    </source>
</evidence>
<dbReference type="InterPro" id="IPR005479">
    <property type="entry name" value="CPAse_ATP-bd"/>
</dbReference>
<dbReference type="PROSITE" id="PS50975">
    <property type="entry name" value="ATP_GRASP"/>
    <property type="match status" value="1"/>
</dbReference>
<reference evidence="3" key="2">
    <citation type="submission" date="2020-09" db="EMBL/GenBank/DDBJ databases">
        <authorList>
            <person name="Sun Q."/>
            <person name="Ohkuma M."/>
        </authorList>
    </citation>
    <scope>NUCLEOTIDE SEQUENCE</scope>
    <source>
        <strain evidence="3">JCM 4988</strain>
    </source>
</reference>
<keyword evidence="1" id="KW-0067">ATP-binding</keyword>
<feature type="domain" description="ATP-grasp" evidence="2">
    <location>
        <begin position="177"/>
        <end position="381"/>
    </location>
</feature>
<keyword evidence="4" id="KW-1185">Reference proteome</keyword>
<accession>A0A918QID9</accession>
<dbReference type="Pfam" id="PF02786">
    <property type="entry name" value="CPSase_L_D2"/>
    <property type="match status" value="1"/>
</dbReference>
<evidence type="ECO:0000256" key="1">
    <source>
        <dbReference type="PROSITE-ProRule" id="PRU00409"/>
    </source>
</evidence>
<sequence>MSIAAHPPAAPGYTAGLKEALTGRRDARFVWLCNFEAENEWAHRHRGLPAPRPPARGPLTQRMEELGALLAEPGDTLLLGTGLDPGYRRYAERAGLALPAELVVPAPPGASAADTSRAVLASPGTLRRLGELARDGAYLMPMGNTALEERIAAETGLRPAVAGAAVTERVNSKIYSRRVTELLGLRTVPGHVCESVDELREALGPYDTERRPLIVKDAYGVSGRGLFVVDGPAKAKRLLRMAEQRARRLGDGALHAVVEHFLPKKADLAYQFVIDRRGRVRLDFVKEALIVQGVPGGHRMPAALDDGLHDELAKAAELLGRRLYEDGFFGVVGVDGLLGADGLLYPVLEINARLSMGSYQGRVLERFMRPGTAALARRHPLRLSGPVPFADLLAAIGDPPPGDGGPGAVITCFGTVNAHAGEGGSFRGRLHTVLFAADRAGLTALDEKITAALGRVAGIEGTS</sequence>
<keyword evidence="1" id="KW-0547">Nucleotide-binding</keyword>
<dbReference type="GO" id="GO:0005524">
    <property type="term" value="F:ATP binding"/>
    <property type="evidence" value="ECO:0007669"/>
    <property type="project" value="UniProtKB-UniRule"/>
</dbReference>
<protein>
    <recommendedName>
        <fullName evidence="2">ATP-grasp domain-containing protein</fullName>
    </recommendedName>
</protein>